<feature type="compositionally biased region" description="Polar residues" evidence="9">
    <location>
        <begin position="49"/>
        <end position="79"/>
    </location>
</feature>
<feature type="transmembrane region" description="Helical" evidence="10">
    <location>
        <begin position="326"/>
        <end position="343"/>
    </location>
</feature>
<feature type="transmembrane region" description="Helical" evidence="10">
    <location>
        <begin position="284"/>
        <end position="306"/>
    </location>
</feature>
<evidence type="ECO:0000256" key="1">
    <source>
        <dbReference type="ARBA" id="ARBA00002598"/>
    </source>
</evidence>
<comment type="similarity">
    <text evidence="7">Belongs to the fluoride channel Fluc/FEX (TC 1.A.43) family.</text>
</comment>
<dbReference type="GO" id="GO:1903425">
    <property type="term" value="F:fluoride transmembrane transporter activity"/>
    <property type="evidence" value="ECO:0007669"/>
    <property type="project" value="TreeGrafter"/>
</dbReference>
<reference evidence="12" key="1">
    <citation type="submission" date="2020-06" db="EMBL/GenBank/DDBJ databases">
        <title>A chromosome-scale genome assembly of Talaromyces rugulosus W13939.</title>
        <authorList>
            <person name="Wang B."/>
            <person name="Guo L."/>
            <person name="Ye K."/>
            <person name="Wang L."/>
        </authorList>
    </citation>
    <scope>NUCLEOTIDE SEQUENCE [LARGE SCALE GENOMIC DNA]</scope>
    <source>
        <strain evidence="12">W13939</strain>
    </source>
</reference>
<comment type="subcellular location">
    <subcellularLocation>
        <location evidence="2">Cell membrane</location>
        <topology evidence="2">Multi-pass membrane protein</topology>
    </subcellularLocation>
</comment>
<proteinExistence type="inferred from homology"/>
<feature type="transmembrane region" description="Helical" evidence="10">
    <location>
        <begin position="102"/>
        <end position="122"/>
    </location>
</feature>
<keyword evidence="4 10" id="KW-0812">Transmembrane</keyword>
<sequence length="460" mass="49901">MTLSISSHIPSSPSPPSSRTTSDGDQFLSETEKNLDEATAPPPILDLSEGNTRQQDYLENVRSSTSNRHSASRTAQPSVNDDEVQAEPHGQTSRTSKMLTKVTTYCYLILFAISGTLTRIVIEALTYYSGAPVSTPVLWANVGGSFIMGFLSEDQALFSIEVDHEDESVRRTHHTAHKKTIPLYIGLTTGFCGCLTSFSTFERDAFLALANNLPIPLGPYSSLSILSSTGAGQVPNGGFSFMAILAVIITEVCLSLAALKGGAHFALLTSSWLPQIPLTYLRRFIDPLVVFLAPASWVAPICLVALLPRSGGYSFSWDPETWRGPFLFSLVFAPVGCFMRFFLSLKLNRYFAQFPVGTFVSNLGGTMILGMAFSLQHAASGSSGLGGFSQIGCEVLQGIMDGFCGSMTTVSTWVLELSDLRRRHAYSYGLVSIVVPFAMLVIEIGPLRWTQGFASPVCYR</sequence>
<dbReference type="EMBL" id="CP055900">
    <property type="protein sequence ID" value="QKX59489.1"/>
    <property type="molecule type" value="Genomic_DNA"/>
</dbReference>
<evidence type="ECO:0000256" key="5">
    <source>
        <dbReference type="ARBA" id="ARBA00022989"/>
    </source>
</evidence>
<feature type="transmembrane region" description="Helical" evidence="10">
    <location>
        <begin position="181"/>
        <end position="201"/>
    </location>
</feature>
<dbReference type="GeneID" id="55994118"/>
<evidence type="ECO:0000256" key="3">
    <source>
        <dbReference type="ARBA" id="ARBA00022475"/>
    </source>
</evidence>
<evidence type="ECO:0000256" key="9">
    <source>
        <dbReference type="SAM" id="MobiDB-lite"/>
    </source>
</evidence>
<gene>
    <name evidence="11" type="ORF">TRUGW13939_06623</name>
</gene>
<feature type="region of interest" description="Disordered" evidence="9">
    <location>
        <begin position="1"/>
        <end position="95"/>
    </location>
</feature>
<dbReference type="PANTHER" id="PTHR28259:SF1">
    <property type="entry name" value="FLUORIDE EXPORT PROTEIN 1-RELATED"/>
    <property type="match status" value="1"/>
</dbReference>
<evidence type="ECO:0000256" key="6">
    <source>
        <dbReference type="ARBA" id="ARBA00023136"/>
    </source>
</evidence>
<feature type="transmembrane region" description="Helical" evidence="10">
    <location>
        <begin position="395"/>
        <end position="415"/>
    </location>
</feature>
<feature type="transmembrane region" description="Helical" evidence="10">
    <location>
        <begin position="350"/>
        <end position="375"/>
    </location>
</feature>
<evidence type="ECO:0000256" key="7">
    <source>
        <dbReference type="ARBA" id="ARBA00035120"/>
    </source>
</evidence>
<dbReference type="AlphaFoldDB" id="A0A7H8QZE6"/>
<evidence type="ECO:0000313" key="12">
    <source>
        <dbReference type="Proteomes" id="UP000509510"/>
    </source>
</evidence>
<dbReference type="OrthoDB" id="409792at2759"/>
<dbReference type="Proteomes" id="UP000509510">
    <property type="component" value="Chromosome III"/>
</dbReference>
<feature type="transmembrane region" description="Helical" evidence="10">
    <location>
        <begin position="427"/>
        <end position="447"/>
    </location>
</feature>
<feature type="compositionally biased region" description="Low complexity" evidence="9">
    <location>
        <begin position="1"/>
        <end position="11"/>
    </location>
</feature>
<dbReference type="RefSeq" id="XP_035345667.1">
    <property type="nucleotide sequence ID" value="XM_035489774.1"/>
</dbReference>
<keyword evidence="3" id="KW-1003">Cell membrane</keyword>
<evidence type="ECO:0000256" key="4">
    <source>
        <dbReference type="ARBA" id="ARBA00022692"/>
    </source>
</evidence>
<dbReference type="Pfam" id="PF02537">
    <property type="entry name" value="CRCB"/>
    <property type="match status" value="2"/>
</dbReference>
<evidence type="ECO:0000256" key="2">
    <source>
        <dbReference type="ARBA" id="ARBA00004651"/>
    </source>
</evidence>
<dbReference type="InterPro" id="IPR003691">
    <property type="entry name" value="FluC"/>
</dbReference>
<evidence type="ECO:0000256" key="8">
    <source>
        <dbReference type="ARBA" id="ARBA00035585"/>
    </source>
</evidence>
<protein>
    <recommendedName>
        <fullName evidence="13">CrcB-like protein-domain-containing protein</fullName>
    </recommendedName>
</protein>
<name>A0A7H8QZE6_TALRU</name>
<feature type="transmembrane region" description="Helical" evidence="10">
    <location>
        <begin position="239"/>
        <end position="263"/>
    </location>
</feature>
<evidence type="ECO:0000313" key="11">
    <source>
        <dbReference type="EMBL" id="QKX59489.1"/>
    </source>
</evidence>
<feature type="transmembrane region" description="Helical" evidence="10">
    <location>
        <begin position="142"/>
        <end position="160"/>
    </location>
</feature>
<dbReference type="KEGG" id="trg:TRUGW13939_06623"/>
<organism evidence="11 12">
    <name type="scientific">Talaromyces rugulosus</name>
    <name type="common">Penicillium rugulosum</name>
    <dbReference type="NCBI Taxonomy" id="121627"/>
    <lineage>
        <taxon>Eukaryota</taxon>
        <taxon>Fungi</taxon>
        <taxon>Dikarya</taxon>
        <taxon>Ascomycota</taxon>
        <taxon>Pezizomycotina</taxon>
        <taxon>Eurotiomycetes</taxon>
        <taxon>Eurotiomycetidae</taxon>
        <taxon>Eurotiales</taxon>
        <taxon>Trichocomaceae</taxon>
        <taxon>Talaromyces</taxon>
        <taxon>Talaromyces sect. Islandici</taxon>
    </lineage>
</organism>
<keyword evidence="5 10" id="KW-1133">Transmembrane helix</keyword>
<accession>A0A7H8QZE6</accession>
<dbReference type="PANTHER" id="PTHR28259">
    <property type="entry name" value="FLUORIDE EXPORT PROTEIN 1-RELATED"/>
    <property type="match status" value="1"/>
</dbReference>
<keyword evidence="6 10" id="KW-0472">Membrane</keyword>
<comment type="function">
    <text evidence="1">Fluoride channel required for the rapid expulsion of cytoplasmic fluoride.</text>
</comment>
<keyword evidence="12" id="KW-1185">Reference proteome</keyword>
<evidence type="ECO:0008006" key="13">
    <source>
        <dbReference type="Google" id="ProtNLM"/>
    </source>
</evidence>
<comment type="catalytic activity">
    <reaction evidence="8">
        <text>fluoride(in) = fluoride(out)</text>
        <dbReference type="Rhea" id="RHEA:76159"/>
        <dbReference type="ChEBI" id="CHEBI:17051"/>
    </reaction>
    <physiologicalReaction direction="left-to-right" evidence="8">
        <dbReference type="Rhea" id="RHEA:76160"/>
    </physiologicalReaction>
</comment>
<evidence type="ECO:0000256" key="10">
    <source>
        <dbReference type="SAM" id="Phobius"/>
    </source>
</evidence>
<dbReference type="GO" id="GO:0005886">
    <property type="term" value="C:plasma membrane"/>
    <property type="evidence" value="ECO:0007669"/>
    <property type="project" value="UniProtKB-SubCell"/>
</dbReference>